<evidence type="ECO:0000256" key="3">
    <source>
        <dbReference type="PROSITE-ProRule" id="PRU00284"/>
    </source>
</evidence>
<dbReference type="EMBL" id="LCZJ02000036">
    <property type="protein sequence ID" value="KTD84321.1"/>
    <property type="molecule type" value="Genomic_DNA"/>
</dbReference>
<gene>
    <name evidence="5" type="ORF">UQ64_26435</name>
</gene>
<dbReference type="Gene3D" id="1.10.287.950">
    <property type="entry name" value="Methyl-accepting chemotaxis protein"/>
    <property type="match status" value="1"/>
</dbReference>
<dbReference type="GO" id="GO:0007165">
    <property type="term" value="P:signal transduction"/>
    <property type="evidence" value="ECO:0007669"/>
    <property type="project" value="UniProtKB-KW"/>
</dbReference>
<dbReference type="PANTHER" id="PTHR32089">
    <property type="entry name" value="METHYL-ACCEPTING CHEMOTAXIS PROTEIN MCPB"/>
    <property type="match status" value="1"/>
</dbReference>
<dbReference type="InterPro" id="IPR004089">
    <property type="entry name" value="MCPsignal_dom"/>
</dbReference>
<evidence type="ECO:0000313" key="5">
    <source>
        <dbReference type="EMBL" id="KTD84321.1"/>
    </source>
</evidence>
<name>A0A0W1ASK6_9BACL</name>
<dbReference type="PRINTS" id="PR00260">
    <property type="entry name" value="CHEMTRNSDUCR"/>
</dbReference>
<dbReference type="GO" id="GO:0004888">
    <property type="term" value="F:transmembrane signaling receptor activity"/>
    <property type="evidence" value="ECO:0007669"/>
    <property type="project" value="InterPro"/>
</dbReference>
<dbReference type="GO" id="GO:0016020">
    <property type="term" value="C:membrane"/>
    <property type="evidence" value="ECO:0007669"/>
    <property type="project" value="InterPro"/>
</dbReference>
<dbReference type="AlphaFoldDB" id="A0A0W1ASK6"/>
<comment type="similarity">
    <text evidence="2">Belongs to the methyl-accepting chemotaxis (MCP) protein family.</text>
</comment>
<feature type="domain" description="Methyl-accepting transducer" evidence="4">
    <location>
        <begin position="1"/>
        <end position="187"/>
    </location>
</feature>
<organism evidence="5 6">
    <name type="scientific">Paenibacillus etheri</name>
    <dbReference type="NCBI Taxonomy" id="1306852"/>
    <lineage>
        <taxon>Bacteria</taxon>
        <taxon>Bacillati</taxon>
        <taxon>Bacillota</taxon>
        <taxon>Bacilli</taxon>
        <taxon>Bacillales</taxon>
        <taxon>Paenibacillaceae</taxon>
        <taxon>Paenibacillus</taxon>
    </lineage>
</organism>
<dbReference type="SMART" id="SM00283">
    <property type="entry name" value="MA"/>
    <property type="match status" value="1"/>
</dbReference>
<dbReference type="InterPro" id="IPR004090">
    <property type="entry name" value="Chemotax_Me-accpt_rcpt"/>
</dbReference>
<evidence type="ECO:0000256" key="2">
    <source>
        <dbReference type="ARBA" id="ARBA00029447"/>
    </source>
</evidence>
<keyword evidence="6" id="KW-1185">Reference proteome</keyword>
<dbReference type="PANTHER" id="PTHR32089:SF112">
    <property type="entry name" value="LYSOZYME-LIKE PROTEIN-RELATED"/>
    <property type="match status" value="1"/>
</dbReference>
<accession>A0A0W1ASK6</accession>
<protein>
    <recommendedName>
        <fullName evidence="4">Methyl-accepting transducer domain-containing protein</fullName>
    </recommendedName>
</protein>
<reference evidence="5 6" key="1">
    <citation type="journal article" date="2015" name="Int. Biodeterior. Biodegradation">
        <title>Physiological and genetic screening methods for the isolation of methyl tert-butyl ether-degrading bacteria for bioremediation purposes.</title>
        <authorList>
            <person name="Guisado I.M."/>
            <person name="Purswani J."/>
            <person name="Gonzalez Lopez J."/>
            <person name="Pozo C."/>
        </authorList>
    </citation>
    <scope>NUCLEOTIDE SEQUENCE [LARGE SCALE GENOMIC DNA]</scope>
    <source>
        <strain evidence="5 6">SH7</strain>
    </source>
</reference>
<comment type="caution">
    <text evidence="5">The sequence shown here is derived from an EMBL/GenBank/DDBJ whole genome shotgun (WGS) entry which is preliminary data.</text>
</comment>
<dbReference type="PROSITE" id="PS50111">
    <property type="entry name" value="CHEMOTAXIS_TRANSDUC_2"/>
    <property type="match status" value="1"/>
</dbReference>
<proteinExistence type="inferred from homology"/>
<dbReference type="GO" id="GO:0006935">
    <property type="term" value="P:chemotaxis"/>
    <property type="evidence" value="ECO:0007669"/>
    <property type="project" value="InterPro"/>
</dbReference>
<dbReference type="Proteomes" id="UP000054709">
    <property type="component" value="Unassembled WGS sequence"/>
</dbReference>
<evidence type="ECO:0000256" key="1">
    <source>
        <dbReference type="ARBA" id="ARBA00023224"/>
    </source>
</evidence>
<dbReference type="SUPFAM" id="SSF58104">
    <property type="entry name" value="Methyl-accepting chemotaxis protein (MCP) signaling domain"/>
    <property type="match status" value="1"/>
</dbReference>
<evidence type="ECO:0000259" key="4">
    <source>
        <dbReference type="PROSITE" id="PS50111"/>
    </source>
</evidence>
<keyword evidence="1 3" id="KW-0807">Transducer</keyword>
<evidence type="ECO:0000313" key="6">
    <source>
        <dbReference type="Proteomes" id="UP000054709"/>
    </source>
</evidence>
<sequence length="187" mass="20492">MAADGHEHLDSLTGQINLIYQSTSEMEHSVHELSNSSKQIQKIVNSVKEIADQTKILSLNATIEAARAGEHGRGLSVVAQEVSRLAEDTKNTVIQIVELTNKSGSLTQQVVNEIRKVQELTKSGKHQSVETSLLFFDIVETMRSSTQEIVIVEEEIRTLIQTIEGIGSATAQTAESAEFFKSATENL</sequence>
<dbReference type="Pfam" id="PF00015">
    <property type="entry name" value="MCPsignal"/>
    <property type="match status" value="1"/>
</dbReference>